<name>A0A0S3PY95_9BRAD</name>
<dbReference type="PANTHER" id="PTHR42928:SF5">
    <property type="entry name" value="BLR1237 PROTEIN"/>
    <property type="match status" value="1"/>
</dbReference>
<comment type="similarity">
    <text evidence="1">Belongs to the UPF0065 (bug) family.</text>
</comment>
<dbReference type="SUPFAM" id="SSF53850">
    <property type="entry name" value="Periplasmic binding protein-like II"/>
    <property type="match status" value="1"/>
</dbReference>
<evidence type="ECO:0000313" key="4">
    <source>
        <dbReference type="Proteomes" id="UP000236884"/>
    </source>
</evidence>
<keyword evidence="3" id="KW-0675">Receptor</keyword>
<dbReference type="Gene3D" id="3.40.190.150">
    <property type="entry name" value="Bordetella uptake gene, domain 1"/>
    <property type="match status" value="1"/>
</dbReference>
<dbReference type="KEGG" id="vgo:GJW-30_1_03455"/>
<organism evidence="3 4">
    <name type="scientific">Variibacter gotjawalensis</name>
    <dbReference type="NCBI Taxonomy" id="1333996"/>
    <lineage>
        <taxon>Bacteria</taxon>
        <taxon>Pseudomonadati</taxon>
        <taxon>Pseudomonadota</taxon>
        <taxon>Alphaproteobacteria</taxon>
        <taxon>Hyphomicrobiales</taxon>
        <taxon>Nitrobacteraceae</taxon>
        <taxon>Variibacter</taxon>
    </lineage>
</organism>
<keyword evidence="4" id="KW-1185">Reference proteome</keyword>
<feature type="chain" id="PRO_5006615767" evidence="2">
    <location>
        <begin position="21"/>
        <end position="317"/>
    </location>
</feature>
<dbReference type="InterPro" id="IPR042100">
    <property type="entry name" value="Bug_dom1"/>
</dbReference>
<accession>A0A0S3PY95</accession>
<feature type="signal peptide" evidence="2">
    <location>
        <begin position="1"/>
        <end position="20"/>
    </location>
</feature>
<keyword evidence="2" id="KW-0732">Signal</keyword>
<dbReference type="Gene3D" id="3.40.190.10">
    <property type="entry name" value="Periplasmic binding protein-like II"/>
    <property type="match status" value="1"/>
</dbReference>
<gene>
    <name evidence="3" type="ORF">GJW-30_1_03455</name>
</gene>
<dbReference type="RefSeq" id="WP_157746778.1">
    <property type="nucleotide sequence ID" value="NZ_AP014946.1"/>
</dbReference>
<evidence type="ECO:0000313" key="3">
    <source>
        <dbReference type="EMBL" id="BAT60905.1"/>
    </source>
</evidence>
<dbReference type="PANTHER" id="PTHR42928">
    <property type="entry name" value="TRICARBOXYLATE-BINDING PROTEIN"/>
    <property type="match status" value="1"/>
</dbReference>
<dbReference type="CDD" id="cd07012">
    <property type="entry name" value="PBP2_Bug_TTT"/>
    <property type="match status" value="1"/>
</dbReference>
<dbReference type="Proteomes" id="UP000236884">
    <property type="component" value="Chromosome"/>
</dbReference>
<dbReference type="Pfam" id="PF03401">
    <property type="entry name" value="TctC"/>
    <property type="match status" value="1"/>
</dbReference>
<dbReference type="AlphaFoldDB" id="A0A0S3PY95"/>
<sequence length="317" mass="33282">MLKTIIAAAAAVLSVAPVAAQEYPNKRITFIVPYAPGGATDVSARILAQALQDAWKQPVIVENKPGGGGITGNDFVAKAAPDGYTVLVGITHVIQAPALGMKLPYDAFKNLAPITAVGISTIVFSVPMASPSKTMQEFVAHAKAGKYSYGSFGNATTSHLYGELLKKQTGIDMTHVPYRGSALATNDVIGGQVQGAFLDYTTVGAHVHGGKVRALAVGGEKRNPFLPDVPSMGELGFQGYEAEGWVGVFVPGGTPAPIVKKLSDELARIIQSKDGSERIKNTGLVPVGNTAEDYAVMLKKDYDRWKTTAEIAGVKAE</sequence>
<dbReference type="EMBL" id="AP014946">
    <property type="protein sequence ID" value="BAT60905.1"/>
    <property type="molecule type" value="Genomic_DNA"/>
</dbReference>
<proteinExistence type="inferred from homology"/>
<evidence type="ECO:0000256" key="2">
    <source>
        <dbReference type="SAM" id="SignalP"/>
    </source>
</evidence>
<dbReference type="PIRSF" id="PIRSF017082">
    <property type="entry name" value="YflP"/>
    <property type="match status" value="1"/>
</dbReference>
<protein>
    <submittedName>
        <fullName evidence="3">Tripartite tricarboxylate transporter family receptor</fullName>
    </submittedName>
</protein>
<reference evidence="3 4" key="1">
    <citation type="submission" date="2015-08" db="EMBL/GenBank/DDBJ databases">
        <title>Investigation of the bacterial diversity of lava forest soil.</title>
        <authorList>
            <person name="Lee J.S."/>
        </authorList>
    </citation>
    <scope>NUCLEOTIDE SEQUENCE [LARGE SCALE GENOMIC DNA]</scope>
    <source>
        <strain evidence="3 4">GJW-30</strain>
    </source>
</reference>
<evidence type="ECO:0000256" key="1">
    <source>
        <dbReference type="ARBA" id="ARBA00006987"/>
    </source>
</evidence>
<dbReference type="InterPro" id="IPR005064">
    <property type="entry name" value="BUG"/>
</dbReference>